<dbReference type="EMBL" id="BMIO01000001">
    <property type="protein sequence ID" value="GGD31428.1"/>
    <property type="molecule type" value="Genomic_DNA"/>
</dbReference>
<proteinExistence type="predicted"/>
<evidence type="ECO:0000313" key="2">
    <source>
        <dbReference type="Proteomes" id="UP000598997"/>
    </source>
</evidence>
<name>A0A916Y5F4_9SPHN</name>
<evidence type="ECO:0008006" key="3">
    <source>
        <dbReference type="Google" id="ProtNLM"/>
    </source>
</evidence>
<dbReference type="InterPro" id="IPR025985">
    <property type="entry name" value="YnbE"/>
</dbReference>
<accession>A0A916Y5F4</accession>
<comment type="caution">
    <text evidence="1">The sequence shown here is derived from an EMBL/GenBank/DDBJ whole genome shotgun (WGS) entry which is preliminary data.</text>
</comment>
<dbReference type="Proteomes" id="UP000598997">
    <property type="component" value="Unassembled WGS sequence"/>
</dbReference>
<gene>
    <name evidence="1" type="ORF">GCM10010989_01900</name>
</gene>
<reference evidence="1 2" key="1">
    <citation type="journal article" date="2014" name="Int. J. Syst. Evol. Microbiol.">
        <title>Complete genome sequence of Corynebacterium casei LMG S-19264T (=DSM 44701T), isolated from a smear-ripened cheese.</title>
        <authorList>
            <consortium name="US DOE Joint Genome Institute (JGI-PGF)"/>
            <person name="Walter F."/>
            <person name="Albersmeier A."/>
            <person name="Kalinowski J."/>
            <person name="Ruckert C."/>
        </authorList>
    </citation>
    <scope>NUCLEOTIDE SEQUENCE [LARGE SCALE GENOMIC DNA]</scope>
    <source>
        <strain evidence="1 2">CGMCC 1.15358</strain>
    </source>
</reference>
<dbReference type="AlphaFoldDB" id="A0A916Y5F4"/>
<protein>
    <recommendedName>
        <fullName evidence="3">YnbE-like lipoprotein</fullName>
    </recommendedName>
</protein>
<organism evidence="1 2">
    <name type="scientific">Croceicoccus pelagius</name>
    <dbReference type="NCBI Taxonomy" id="1703341"/>
    <lineage>
        <taxon>Bacteria</taxon>
        <taxon>Pseudomonadati</taxon>
        <taxon>Pseudomonadota</taxon>
        <taxon>Alphaproteobacteria</taxon>
        <taxon>Sphingomonadales</taxon>
        <taxon>Erythrobacteraceae</taxon>
        <taxon>Croceicoccus</taxon>
    </lineage>
</organism>
<dbReference type="Pfam" id="PF13617">
    <property type="entry name" value="Lipoprotein_19"/>
    <property type="match status" value="1"/>
</dbReference>
<sequence>MTPAAAGANTAPMNFSGGSAPGWQRLIACGTMAAGLSVLGACVNVNAPSEPIVIELNVNIKQEVLYRLVDSAEENIEENPEIF</sequence>
<keyword evidence="2" id="KW-1185">Reference proteome</keyword>
<evidence type="ECO:0000313" key="1">
    <source>
        <dbReference type="EMBL" id="GGD31428.1"/>
    </source>
</evidence>